<dbReference type="Gene3D" id="1.10.150.20">
    <property type="entry name" value="5' to 3' exonuclease, C-terminal subdomain"/>
    <property type="match status" value="1"/>
</dbReference>
<dbReference type="SUPFAM" id="SSF47781">
    <property type="entry name" value="RuvA domain 2-like"/>
    <property type="match status" value="1"/>
</dbReference>
<name>A0A0L6U529_9FIRM</name>
<evidence type="ECO:0000256" key="6">
    <source>
        <dbReference type="HAMAP-Rule" id="MF_00031"/>
    </source>
</evidence>
<evidence type="ECO:0000256" key="5">
    <source>
        <dbReference type="ARBA" id="ARBA00023204"/>
    </source>
</evidence>
<dbReference type="Pfam" id="PF07499">
    <property type="entry name" value="RuvA_C"/>
    <property type="match status" value="1"/>
</dbReference>
<dbReference type="Pfam" id="PF01330">
    <property type="entry name" value="RuvA_N"/>
    <property type="match status" value="1"/>
</dbReference>
<dbReference type="GO" id="GO:0048476">
    <property type="term" value="C:Holliday junction resolvase complex"/>
    <property type="evidence" value="ECO:0007669"/>
    <property type="project" value="UniProtKB-UniRule"/>
</dbReference>
<evidence type="ECO:0000313" key="9">
    <source>
        <dbReference type="EMBL" id="KNZ43634.1"/>
    </source>
</evidence>
<comment type="similarity">
    <text evidence="6">Belongs to the RuvA family.</text>
</comment>
<keyword evidence="9" id="KW-0067">ATP-binding</keyword>
<feature type="region of interest" description="Domain III" evidence="6">
    <location>
        <begin position="149"/>
        <end position="196"/>
    </location>
</feature>
<keyword evidence="9" id="KW-0547">Nucleotide-binding</keyword>
<dbReference type="InterPro" id="IPR010994">
    <property type="entry name" value="RuvA_2-like"/>
</dbReference>
<dbReference type="Pfam" id="PF14520">
    <property type="entry name" value="HHH_5"/>
    <property type="match status" value="1"/>
</dbReference>
<dbReference type="CDD" id="cd14332">
    <property type="entry name" value="UBA_RuvA_C"/>
    <property type="match status" value="1"/>
</dbReference>
<feature type="domain" description="Holliday junction DNA helicase RuvA C-terminal" evidence="8">
    <location>
        <begin position="148"/>
        <end position="188"/>
    </location>
</feature>
<dbReference type="SUPFAM" id="SSF50249">
    <property type="entry name" value="Nucleic acid-binding proteins"/>
    <property type="match status" value="1"/>
</dbReference>
<comment type="subunit">
    <text evidence="6">Homotetramer. Forms an RuvA(8)-RuvB(12)-Holliday junction (HJ) complex. HJ DNA is sandwiched between 2 RuvA tetramers; dsDNA enters through RuvA and exits via RuvB. An RuvB hexamer assembles on each DNA strand where it exits the tetramer. Each RuvB hexamer is contacted by two RuvA subunits (via domain III) on 2 adjacent RuvB subunits; this complex drives branch migration. In the full resolvosome a probable DNA-RuvA(4)-RuvB(12)-RuvC(2) complex forms which resolves the HJ.</text>
</comment>
<dbReference type="HAMAP" id="MF_00031">
    <property type="entry name" value="DNA_HJ_migration_RuvA"/>
    <property type="match status" value="1"/>
</dbReference>
<dbReference type="EMBL" id="LGYO01000001">
    <property type="protein sequence ID" value="KNZ43634.1"/>
    <property type="molecule type" value="Genomic_DNA"/>
</dbReference>
<comment type="function">
    <text evidence="6">The RuvA-RuvB-RuvC complex processes Holliday junction (HJ) DNA during genetic recombination and DNA repair, while the RuvA-RuvB complex plays an important role in the rescue of blocked DNA replication forks via replication fork reversal (RFR). RuvA specifically binds to HJ cruciform DNA, conferring on it an open structure. The RuvB hexamer acts as an ATP-dependent pump, pulling dsDNA into and through the RuvAB complex. HJ branch migration allows RuvC to scan DNA until it finds its consensus sequence, where it cleaves and resolves the cruciform DNA.</text>
</comment>
<gene>
    <name evidence="6" type="primary">ruvA</name>
    <name evidence="9" type="ORF">AKG39_00010</name>
</gene>
<keyword evidence="9" id="KW-0378">Hydrolase</keyword>
<dbReference type="Proteomes" id="UP000036873">
    <property type="component" value="Unassembled WGS sequence"/>
</dbReference>
<comment type="caution">
    <text evidence="9">The sequence shown here is derived from an EMBL/GenBank/DDBJ whole genome shotgun (WGS) entry which is preliminary data.</text>
</comment>
<dbReference type="GO" id="GO:0000400">
    <property type="term" value="F:four-way junction DNA binding"/>
    <property type="evidence" value="ECO:0007669"/>
    <property type="project" value="UniProtKB-UniRule"/>
</dbReference>
<keyword evidence="2 6" id="KW-0227">DNA damage</keyword>
<dbReference type="Gene3D" id="1.10.8.10">
    <property type="entry name" value="DNA helicase RuvA subunit, C-terminal domain"/>
    <property type="match status" value="1"/>
</dbReference>
<evidence type="ECO:0000313" key="10">
    <source>
        <dbReference type="Proteomes" id="UP000036873"/>
    </source>
</evidence>
<evidence type="ECO:0000256" key="2">
    <source>
        <dbReference type="ARBA" id="ARBA00022763"/>
    </source>
</evidence>
<keyword evidence="1 6" id="KW-0963">Cytoplasm</keyword>
<dbReference type="STRING" id="52689.AKG39_00010"/>
<evidence type="ECO:0000259" key="7">
    <source>
        <dbReference type="Pfam" id="PF01330"/>
    </source>
</evidence>
<dbReference type="PATRIC" id="fig|52689.4.peg.2"/>
<sequence length="196" mass="21246">MIGSLEEQALDYVVIDLHHMGYKVKVSANTLNELPSLHSEVKLFLHQVIKDDEVALYGFATTDEREIFRTIIGISGIGPKAGIGLLSQFSRDELITHIISDDAKSITRAPGIGIKTANRIILELRDRYKDYAPLNLPIGGAKALSSIASEAVNGLVGLGYSISEASEMVARAYLPDSSLEDLITGALRSQNPLKGR</sequence>
<dbReference type="InterPro" id="IPR036267">
    <property type="entry name" value="RuvA_C_sf"/>
</dbReference>
<dbReference type="AlphaFoldDB" id="A0A0L6U529"/>
<keyword evidence="3 6" id="KW-0238">DNA-binding</keyword>
<evidence type="ECO:0000256" key="3">
    <source>
        <dbReference type="ARBA" id="ARBA00023125"/>
    </source>
</evidence>
<evidence type="ECO:0000256" key="4">
    <source>
        <dbReference type="ARBA" id="ARBA00023172"/>
    </source>
</evidence>
<feature type="domain" description="DNA helicase Holliday junction RuvA type" evidence="7">
    <location>
        <begin position="3"/>
        <end position="58"/>
    </location>
</feature>
<dbReference type="Gene3D" id="2.40.50.140">
    <property type="entry name" value="Nucleic acid-binding proteins"/>
    <property type="match status" value="1"/>
</dbReference>
<dbReference type="NCBIfam" id="TIGR00084">
    <property type="entry name" value="ruvA"/>
    <property type="match status" value="1"/>
</dbReference>
<dbReference type="GO" id="GO:0009378">
    <property type="term" value="F:four-way junction helicase activity"/>
    <property type="evidence" value="ECO:0007669"/>
    <property type="project" value="InterPro"/>
</dbReference>
<organism evidence="9 10">
    <name type="scientific">Acetobacterium bakii</name>
    <dbReference type="NCBI Taxonomy" id="52689"/>
    <lineage>
        <taxon>Bacteria</taxon>
        <taxon>Bacillati</taxon>
        <taxon>Bacillota</taxon>
        <taxon>Clostridia</taxon>
        <taxon>Eubacteriales</taxon>
        <taxon>Eubacteriaceae</taxon>
        <taxon>Acetobacterium</taxon>
    </lineage>
</organism>
<dbReference type="InterPro" id="IPR011114">
    <property type="entry name" value="RuvA_C"/>
</dbReference>
<dbReference type="GO" id="GO:0006310">
    <property type="term" value="P:DNA recombination"/>
    <property type="evidence" value="ECO:0007669"/>
    <property type="project" value="UniProtKB-UniRule"/>
</dbReference>
<evidence type="ECO:0000259" key="8">
    <source>
        <dbReference type="Pfam" id="PF07499"/>
    </source>
</evidence>
<comment type="subcellular location">
    <subcellularLocation>
        <location evidence="6">Cytoplasm</location>
    </subcellularLocation>
</comment>
<dbReference type="GO" id="GO:0005737">
    <property type="term" value="C:cytoplasm"/>
    <property type="evidence" value="ECO:0007669"/>
    <property type="project" value="UniProtKB-SubCell"/>
</dbReference>
<dbReference type="InterPro" id="IPR012340">
    <property type="entry name" value="NA-bd_OB-fold"/>
</dbReference>
<keyword evidence="5 6" id="KW-0234">DNA repair</keyword>
<keyword evidence="4 6" id="KW-0233">DNA recombination</keyword>
<evidence type="ECO:0000256" key="1">
    <source>
        <dbReference type="ARBA" id="ARBA00022490"/>
    </source>
</evidence>
<proteinExistence type="inferred from homology"/>
<dbReference type="GO" id="GO:0009379">
    <property type="term" value="C:Holliday junction helicase complex"/>
    <property type="evidence" value="ECO:0007669"/>
    <property type="project" value="InterPro"/>
</dbReference>
<dbReference type="InterPro" id="IPR013849">
    <property type="entry name" value="DNA_helicase_Holl-junc_RuvA_I"/>
</dbReference>
<accession>A0A0L6U529</accession>
<dbReference type="InterPro" id="IPR000085">
    <property type="entry name" value="RuvA"/>
</dbReference>
<comment type="caution">
    <text evidence="6">Lacks conserved residue(s) required for the propagation of feature annotation.</text>
</comment>
<dbReference type="GO" id="GO:0005524">
    <property type="term" value="F:ATP binding"/>
    <property type="evidence" value="ECO:0007669"/>
    <property type="project" value="InterPro"/>
</dbReference>
<comment type="domain">
    <text evidence="6">Has three domains with a flexible linker between the domains II and III and assumes an 'L' shape. Domain III is highly mobile and contacts RuvB.</text>
</comment>
<dbReference type="GO" id="GO:0006281">
    <property type="term" value="P:DNA repair"/>
    <property type="evidence" value="ECO:0007669"/>
    <property type="project" value="UniProtKB-UniRule"/>
</dbReference>
<reference evidence="10" key="1">
    <citation type="submission" date="2015-07" db="EMBL/GenBank/DDBJ databases">
        <title>Draft genome sequence of Acetobacterium bakii DSM 8293, a potential psychrophilic chemical producer through syngas fermentation.</title>
        <authorList>
            <person name="Song Y."/>
            <person name="Hwang S."/>
            <person name="Cho B.-K."/>
        </authorList>
    </citation>
    <scope>NUCLEOTIDE SEQUENCE [LARGE SCALE GENOMIC DNA]</scope>
    <source>
        <strain evidence="10">DSM 8239</strain>
    </source>
</reference>
<dbReference type="SUPFAM" id="SSF46929">
    <property type="entry name" value="DNA helicase RuvA subunit, C-terminal domain"/>
    <property type="match status" value="1"/>
</dbReference>
<protein>
    <recommendedName>
        <fullName evidence="6">Holliday junction branch migration complex subunit RuvA</fullName>
    </recommendedName>
</protein>
<keyword evidence="10" id="KW-1185">Reference proteome</keyword>
<keyword evidence="9" id="KW-0347">Helicase</keyword>